<evidence type="ECO:0000313" key="3">
    <source>
        <dbReference type="Proteomes" id="UP000011116"/>
    </source>
</evidence>
<proteinExistence type="predicted"/>
<organism evidence="2 3">
    <name type="scientific">Hordeum vulgare subsp. vulgare</name>
    <name type="common">Domesticated barley</name>
    <dbReference type="NCBI Taxonomy" id="112509"/>
    <lineage>
        <taxon>Eukaryota</taxon>
        <taxon>Viridiplantae</taxon>
        <taxon>Streptophyta</taxon>
        <taxon>Embryophyta</taxon>
        <taxon>Tracheophyta</taxon>
        <taxon>Spermatophyta</taxon>
        <taxon>Magnoliopsida</taxon>
        <taxon>Liliopsida</taxon>
        <taxon>Poales</taxon>
        <taxon>Poaceae</taxon>
        <taxon>BOP clade</taxon>
        <taxon>Pooideae</taxon>
        <taxon>Triticodae</taxon>
        <taxon>Triticeae</taxon>
        <taxon>Hordeinae</taxon>
        <taxon>Hordeum</taxon>
    </lineage>
</organism>
<reference evidence="2" key="2">
    <citation type="submission" date="2020-10" db="EMBL/GenBank/DDBJ databases">
        <authorList>
            <person name="Scholz U."/>
            <person name="Mascher M."/>
            <person name="Fiebig A."/>
        </authorList>
    </citation>
    <scope>NUCLEOTIDE SEQUENCE [LARGE SCALE GENOMIC DNA]</scope>
    <source>
        <strain evidence="2">cv. Morex</strain>
    </source>
</reference>
<dbReference type="Proteomes" id="UP000011116">
    <property type="component" value="Chromosome 7H"/>
</dbReference>
<accession>A0A8I6YG45</accession>
<feature type="region of interest" description="Disordered" evidence="1">
    <location>
        <begin position="108"/>
        <end position="129"/>
    </location>
</feature>
<dbReference type="SMR" id="A0A8I6YG45"/>
<dbReference type="Gramene" id="HORVU.MOREX.r3.7HG0707390.1">
    <property type="protein sequence ID" value="HORVU.MOREX.r3.7HG0707390.1"/>
    <property type="gene ID" value="HORVU.MOREX.r3.7HG0707390"/>
</dbReference>
<dbReference type="EnsemblPlants" id="HORVU.MOREX.r3.7HG0707390.1">
    <property type="protein sequence ID" value="HORVU.MOREX.r3.7HG0707390.1"/>
    <property type="gene ID" value="HORVU.MOREX.r3.7HG0707390"/>
</dbReference>
<protein>
    <submittedName>
        <fullName evidence="2">Uncharacterized protein</fullName>
    </submittedName>
</protein>
<reference evidence="3" key="1">
    <citation type="journal article" date="2012" name="Nature">
        <title>A physical, genetic and functional sequence assembly of the barley genome.</title>
        <authorList>
            <consortium name="The International Barley Genome Sequencing Consortium"/>
            <person name="Mayer K.F."/>
            <person name="Waugh R."/>
            <person name="Brown J.W."/>
            <person name="Schulman A."/>
            <person name="Langridge P."/>
            <person name="Platzer M."/>
            <person name="Fincher G.B."/>
            <person name="Muehlbauer G.J."/>
            <person name="Sato K."/>
            <person name="Close T.J."/>
            <person name="Wise R.P."/>
            <person name="Stein N."/>
        </authorList>
    </citation>
    <scope>NUCLEOTIDE SEQUENCE [LARGE SCALE GENOMIC DNA]</scope>
    <source>
        <strain evidence="3">cv. Morex</strain>
    </source>
</reference>
<sequence>MMANNASTNLTRCHLFLQIFLLDNLDLGIFNKPHNVLPRISVFDGDSLRRMLTMAVDPIKGATSYSHANLRDVSTVCYTRQKSQISAPLSSASKKAARVCDSTTLGHDKNTNTPCKHVNSSRPEPNVATPGPLDFAKYLPETYPQLVADEVTMMLKQHNH</sequence>
<feature type="compositionally biased region" description="Polar residues" evidence="1">
    <location>
        <begin position="108"/>
        <end position="123"/>
    </location>
</feature>
<evidence type="ECO:0000256" key="1">
    <source>
        <dbReference type="SAM" id="MobiDB-lite"/>
    </source>
</evidence>
<dbReference type="Gramene" id="HORVU.MOREX.r2.7HG0586680.1">
    <property type="protein sequence ID" value="HORVU.MOREX.r2.7HG0586680.1"/>
    <property type="gene ID" value="HORVU.MOREX.r2.7HG0586680"/>
</dbReference>
<dbReference type="AlphaFoldDB" id="A0A8I6YG45"/>
<evidence type="ECO:0000313" key="2">
    <source>
        <dbReference type="EnsemblPlants" id="HORVU.MOREX.r3.7HG0707390.1"/>
    </source>
</evidence>
<keyword evidence="3" id="KW-1185">Reference proteome</keyword>
<name>A0A8I6YG45_HORVV</name>
<reference evidence="2" key="3">
    <citation type="submission" date="2022-01" db="UniProtKB">
        <authorList>
            <consortium name="EnsemblPlants"/>
        </authorList>
    </citation>
    <scope>IDENTIFICATION</scope>
    <source>
        <strain evidence="2">subsp. vulgare</strain>
    </source>
</reference>